<evidence type="ECO:0000313" key="1">
    <source>
        <dbReference type="EMBL" id="NER31896.1"/>
    </source>
</evidence>
<dbReference type="EMBL" id="JAAHFQ010000977">
    <property type="protein sequence ID" value="NER31896.1"/>
    <property type="molecule type" value="Genomic_DNA"/>
</dbReference>
<dbReference type="Gene3D" id="1.10.287.670">
    <property type="entry name" value="Phycobilisome degradation protein NblA"/>
    <property type="match status" value="1"/>
</dbReference>
<comment type="caution">
    <text evidence="1">The sequence shown here is derived from an EMBL/GenBank/DDBJ whole genome shotgun (WGS) entry which is preliminary data.</text>
</comment>
<protein>
    <submittedName>
        <fullName evidence="1">Phycobilisome degradation protein NblA</fullName>
    </submittedName>
</protein>
<proteinExistence type="predicted"/>
<name>A0A6B3NEK8_9CYAN</name>
<accession>A0A6B3NEK8</accession>
<reference evidence="1" key="1">
    <citation type="submission" date="2019-11" db="EMBL/GenBank/DDBJ databases">
        <title>Genomic insights into an expanded diversity of filamentous marine cyanobacteria reveals the extraordinary biosynthetic potential of Moorea and Okeania.</title>
        <authorList>
            <person name="Ferreira Leao T."/>
            <person name="Wang M."/>
            <person name="Moss N."/>
            <person name="Da Silva R."/>
            <person name="Sanders J."/>
            <person name="Nurk S."/>
            <person name="Gurevich A."/>
            <person name="Humphrey G."/>
            <person name="Reher R."/>
            <person name="Zhu Q."/>
            <person name="Belda-Ferre P."/>
            <person name="Glukhov E."/>
            <person name="Rex R."/>
            <person name="Dorrestein P.C."/>
            <person name="Knight R."/>
            <person name="Pevzner P."/>
            <person name="Gerwick W.H."/>
            <person name="Gerwick L."/>
        </authorList>
    </citation>
    <scope>NUCLEOTIDE SEQUENCE</scope>
    <source>
        <strain evidence="1">SIO1C4</strain>
    </source>
</reference>
<dbReference type="InterPro" id="IPR007574">
    <property type="entry name" value="NblA"/>
</dbReference>
<gene>
    <name evidence="1" type="ORF">F6J89_30900</name>
</gene>
<sequence>MEMPGKLSLEQQFKLKVYQEQVKSLSRDQAQEYLLEVLRQMMVKDNLVKQLLKGA</sequence>
<organism evidence="1">
    <name type="scientific">Symploca sp. SIO1C4</name>
    <dbReference type="NCBI Taxonomy" id="2607765"/>
    <lineage>
        <taxon>Bacteria</taxon>
        <taxon>Bacillati</taxon>
        <taxon>Cyanobacteriota</taxon>
        <taxon>Cyanophyceae</taxon>
        <taxon>Coleofasciculales</taxon>
        <taxon>Coleofasciculaceae</taxon>
        <taxon>Symploca</taxon>
    </lineage>
</organism>
<dbReference type="InterPro" id="IPR036904">
    <property type="entry name" value="NblA_sf"/>
</dbReference>
<dbReference type="Pfam" id="PF04485">
    <property type="entry name" value="NblA"/>
    <property type="match status" value="1"/>
</dbReference>
<dbReference type="SUPFAM" id="SSF109859">
    <property type="entry name" value="NblA-like"/>
    <property type="match status" value="1"/>
</dbReference>
<dbReference type="AlphaFoldDB" id="A0A6B3NEK8"/>